<organism evidence="4 5">
    <name type="scientific">Streptomyces hintoniae</name>
    <dbReference type="NCBI Taxonomy" id="3075521"/>
    <lineage>
        <taxon>Bacteria</taxon>
        <taxon>Bacillati</taxon>
        <taxon>Actinomycetota</taxon>
        <taxon>Actinomycetes</taxon>
        <taxon>Kitasatosporales</taxon>
        <taxon>Streptomycetaceae</taxon>
        <taxon>Streptomyces</taxon>
    </lineage>
</organism>
<evidence type="ECO:0000259" key="2">
    <source>
        <dbReference type="Pfam" id="PF00501"/>
    </source>
</evidence>
<dbReference type="Gene3D" id="3.30.300.30">
    <property type="match status" value="1"/>
</dbReference>
<dbReference type="InterPro" id="IPR050237">
    <property type="entry name" value="ATP-dep_AMP-bd_enzyme"/>
</dbReference>
<dbReference type="PANTHER" id="PTHR43767:SF12">
    <property type="entry name" value="AMP-DEPENDENT SYNTHETASE AND LIGASE"/>
    <property type="match status" value="1"/>
</dbReference>
<evidence type="ECO:0000259" key="3">
    <source>
        <dbReference type="Pfam" id="PF13193"/>
    </source>
</evidence>
<comment type="caution">
    <text evidence="4">The sequence shown here is derived from an EMBL/GenBank/DDBJ whole genome shotgun (WGS) entry which is preliminary data.</text>
</comment>
<dbReference type="RefSeq" id="WP_311635567.1">
    <property type="nucleotide sequence ID" value="NZ_JAVRFF010000017.1"/>
</dbReference>
<dbReference type="Pfam" id="PF13193">
    <property type="entry name" value="AMP-binding_C"/>
    <property type="match status" value="1"/>
</dbReference>
<dbReference type="InterPro" id="IPR042099">
    <property type="entry name" value="ANL_N_sf"/>
</dbReference>
<dbReference type="Gene3D" id="3.40.50.12780">
    <property type="entry name" value="N-terminal domain of ligase-like"/>
    <property type="match status" value="1"/>
</dbReference>
<gene>
    <name evidence="4" type="ORF">RM863_16815</name>
</gene>
<dbReference type="InterPro" id="IPR020845">
    <property type="entry name" value="AMP-binding_CS"/>
</dbReference>
<dbReference type="InterPro" id="IPR045851">
    <property type="entry name" value="AMP-bd_C_sf"/>
</dbReference>
<proteinExistence type="predicted"/>
<evidence type="ECO:0000256" key="1">
    <source>
        <dbReference type="SAM" id="MobiDB-lite"/>
    </source>
</evidence>
<dbReference type="PANTHER" id="PTHR43767">
    <property type="entry name" value="LONG-CHAIN-FATTY-ACID--COA LIGASE"/>
    <property type="match status" value="1"/>
</dbReference>
<accession>A0ABU2UKK3</accession>
<dbReference type="InterPro" id="IPR000873">
    <property type="entry name" value="AMP-dep_synth/lig_dom"/>
</dbReference>
<name>A0ABU2UKK3_9ACTN</name>
<dbReference type="InterPro" id="IPR025110">
    <property type="entry name" value="AMP-bd_C"/>
</dbReference>
<sequence length="539" mass="56294">MRLGVATVLADSAFRHPDRTAVVEGELRLTYRELWDEAVAFAGRLTAAGVRPGDRVALLLGNTADFPRAYYAVAAAGAVVVPVHALLVADEVAYVLRHSAAVAVVTGGALRPVAEEAARAVGVPVLECGAEPGAGAANGAAPIPGAAPPVGGPRDDGRSDGPPAPHGFPPSAAHGVRPPAAHGIRPSTAPGDLAAVLYTSGTTGRPKGAMLTHLNIVLNATVVARDLLDLRPDDVVLGCLPLFHSYGQTCAMNAAFRAGATLVLTPRFTGTGALDLLVRERVTVFMGVPTMYHALVEAADADGGRPAALRAAVSGGAALPVPLLERFEEVFGTPVLEGYGLTETSPVVTFNQPGARRAGTVGREIWGVEAAIADPAVEDQVRLLPDGESGEIVLRGHPVFAGYLDDPEATAATLVDGWLRTGDIGVRDPDGLLRVVDRKKELIIRGGYNVYPREVEEVLARHPAVGQVAVLGVPDDVRGEEVAVVVVRGAGAEVSAEELVGWARERLGRHKYPRLVRFRAELPLGPTGKVLKRDLLKLF</sequence>
<feature type="domain" description="AMP-dependent synthetase/ligase" evidence="2">
    <location>
        <begin position="11"/>
        <end position="404"/>
    </location>
</feature>
<reference evidence="4" key="1">
    <citation type="submission" date="2024-05" db="EMBL/GenBank/DDBJ databases">
        <title>30 novel species of actinomycetes from the DSMZ collection.</title>
        <authorList>
            <person name="Nouioui I."/>
        </authorList>
    </citation>
    <scope>NUCLEOTIDE SEQUENCE</scope>
    <source>
        <strain evidence="4">DSM 41014</strain>
    </source>
</reference>
<feature type="domain" description="AMP-binding enzyme C-terminal" evidence="3">
    <location>
        <begin position="454"/>
        <end position="529"/>
    </location>
</feature>
<dbReference type="SUPFAM" id="SSF56801">
    <property type="entry name" value="Acetyl-CoA synthetase-like"/>
    <property type="match status" value="1"/>
</dbReference>
<dbReference type="Pfam" id="PF00501">
    <property type="entry name" value="AMP-binding"/>
    <property type="match status" value="1"/>
</dbReference>
<dbReference type="PROSITE" id="PS00455">
    <property type="entry name" value="AMP_BINDING"/>
    <property type="match status" value="1"/>
</dbReference>
<feature type="region of interest" description="Disordered" evidence="1">
    <location>
        <begin position="137"/>
        <end position="188"/>
    </location>
</feature>
<evidence type="ECO:0000313" key="4">
    <source>
        <dbReference type="EMBL" id="MDT0473793.1"/>
    </source>
</evidence>
<evidence type="ECO:0000313" key="5">
    <source>
        <dbReference type="Proteomes" id="UP001180489"/>
    </source>
</evidence>
<keyword evidence="5" id="KW-1185">Reference proteome</keyword>
<protein>
    <submittedName>
        <fullName evidence="4">AMP-binding protein</fullName>
    </submittedName>
</protein>
<dbReference type="Proteomes" id="UP001180489">
    <property type="component" value="Unassembled WGS sequence"/>
</dbReference>
<dbReference type="EMBL" id="JAVRFF010000017">
    <property type="protein sequence ID" value="MDT0473793.1"/>
    <property type="molecule type" value="Genomic_DNA"/>
</dbReference>